<dbReference type="PANTHER" id="PTHR43877">
    <property type="entry name" value="AMINOALKYLPHOSPHONATE N-ACETYLTRANSFERASE-RELATED-RELATED"/>
    <property type="match status" value="1"/>
</dbReference>
<dbReference type="InterPro" id="IPR000182">
    <property type="entry name" value="GNAT_dom"/>
</dbReference>
<protein>
    <recommendedName>
        <fullName evidence="3">N-acetyltransferase domain-containing protein</fullName>
    </recommendedName>
</protein>
<dbReference type="Pfam" id="PF00583">
    <property type="entry name" value="Acetyltransf_1"/>
    <property type="match status" value="1"/>
</dbReference>
<sequence length="153" mass="17567">MPTAPDVRPLRETDRAAWLPLWDGYNAFYGRKGDTALAPEITATTWKRFFDANEPVNALVAELDGEVVGLVHYIFHRSTNRIEPVCYLQDLFTKESVRGRGVARALIETVYVKAREHGTKRVYWQTQDTNATARMLYDKVAKHYGFIVYSHES</sequence>
<dbReference type="Gene3D" id="3.40.630.30">
    <property type="match status" value="1"/>
</dbReference>
<dbReference type="FunCoup" id="A0A6M4H1N6">
    <property type="interactions" value="40"/>
</dbReference>
<dbReference type="CDD" id="cd04301">
    <property type="entry name" value="NAT_SF"/>
    <property type="match status" value="1"/>
</dbReference>
<dbReference type="InterPro" id="IPR050832">
    <property type="entry name" value="Bact_Acetyltransf"/>
</dbReference>
<dbReference type="PANTHER" id="PTHR43877:SF2">
    <property type="entry name" value="AMINOALKYLPHOSPHONATE N-ACETYLTRANSFERASE-RELATED"/>
    <property type="match status" value="1"/>
</dbReference>
<dbReference type="RefSeq" id="WP_171159937.1">
    <property type="nucleotide sequence ID" value="NZ_CP053073.1"/>
</dbReference>
<dbReference type="EMBL" id="CP053073">
    <property type="protein sequence ID" value="QJR13416.1"/>
    <property type="molecule type" value="Genomic_DNA"/>
</dbReference>
<organism evidence="4 5">
    <name type="scientific">Usitatibacter palustris</name>
    <dbReference type="NCBI Taxonomy" id="2732487"/>
    <lineage>
        <taxon>Bacteria</taxon>
        <taxon>Pseudomonadati</taxon>
        <taxon>Pseudomonadota</taxon>
        <taxon>Betaproteobacteria</taxon>
        <taxon>Nitrosomonadales</taxon>
        <taxon>Usitatibacteraceae</taxon>
        <taxon>Usitatibacter</taxon>
    </lineage>
</organism>
<dbReference type="InParanoid" id="A0A6M4H1N6"/>
<dbReference type="KEGG" id="upl:DSM104440_00199"/>
<evidence type="ECO:0000256" key="1">
    <source>
        <dbReference type="ARBA" id="ARBA00022679"/>
    </source>
</evidence>
<accession>A0A6M4H1N6</accession>
<dbReference type="AlphaFoldDB" id="A0A6M4H1N6"/>
<proteinExistence type="predicted"/>
<feature type="domain" description="N-acetyltransferase" evidence="3">
    <location>
        <begin position="5"/>
        <end position="153"/>
    </location>
</feature>
<evidence type="ECO:0000313" key="5">
    <source>
        <dbReference type="Proteomes" id="UP000503096"/>
    </source>
</evidence>
<keyword evidence="5" id="KW-1185">Reference proteome</keyword>
<reference evidence="4 5" key="1">
    <citation type="submission" date="2020-04" db="EMBL/GenBank/DDBJ databases">
        <title>Usitatibacter rugosus gen. nov., sp. nov. and Usitatibacter palustris sp. nov., novel members of Usitatibacteraceae fam. nov. within the order Nitrosomonadales isolated from soil.</title>
        <authorList>
            <person name="Huber K.J."/>
            <person name="Neumann-Schaal M."/>
            <person name="Geppert A."/>
            <person name="Luckner M."/>
            <person name="Wanner G."/>
            <person name="Overmann J."/>
        </authorList>
    </citation>
    <scope>NUCLEOTIDE SEQUENCE [LARGE SCALE GENOMIC DNA]</scope>
    <source>
        <strain evidence="4 5">Swamp67</strain>
    </source>
</reference>
<gene>
    <name evidence="4" type="ORF">DSM104440_00199</name>
</gene>
<dbReference type="Proteomes" id="UP000503096">
    <property type="component" value="Chromosome"/>
</dbReference>
<name>A0A6M4H1N6_9PROT</name>
<keyword evidence="1" id="KW-0808">Transferase</keyword>
<dbReference type="PROSITE" id="PS51186">
    <property type="entry name" value="GNAT"/>
    <property type="match status" value="1"/>
</dbReference>
<keyword evidence="2" id="KW-0012">Acyltransferase</keyword>
<evidence type="ECO:0000256" key="2">
    <source>
        <dbReference type="ARBA" id="ARBA00023315"/>
    </source>
</evidence>
<dbReference type="GO" id="GO:0016747">
    <property type="term" value="F:acyltransferase activity, transferring groups other than amino-acyl groups"/>
    <property type="evidence" value="ECO:0007669"/>
    <property type="project" value="InterPro"/>
</dbReference>
<evidence type="ECO:0000259" key="3">
    <source>
        <dbReference type="PROSITE" id="PS51186"/>
    </source>
</evidence>
<dbReference type="InterPro" id="IPR016181">
    <property type="entry name" value="Acyl_CoA_acyltransferase"/>
</dbReference>
<dbReference type="SUPFAM" id="SSF55729">
    <property type="entry name" value="Acyl-CoA N-acyltransferases (Nat)"/>
    <property type="match status" value="1"/>
</dbReference>
<evidence type="ECO:0000313" key="4">
    <source>
        <dbReference type="EMBL" id="QJR13416.1"/>
    </source>
</evidence>